<gene>
    <name evidence="1" type="ORF">SDC9_35327</name>
</gene>
<name>A0A644VF88_9ZZZZ</name>
<evidence type="ECO:0000313" key="1">
    <source>
        <dbReference type="EMBL" id="MPL89293.1"/>
    </source>
</evidence>
<reference evidence="1" key="1">
    <citation type="submission" date="2019-08" db="EMBL/GenBank/DDBJ databases">
        <authorList>
            <person name="Kucharzyk K."/>
            <person name="Murdoch R.W."/>
            <person name="Higgins S."/>
            <person name="Loffler F."/>
        </authorList>
    </citation>
    <scope>NUCLEOTIDE SEQUENCE</scope>
</reference>
<proteinExistence type="predicted"/>
<dbReference type="SUPFAM" id="SSF48452">
    <property type="entry name" value="TPR-like"/>
    <property type="match status" value="1"/>
</dbReference>
<dbReference type="InterPro" id="IPR011990">
    <property type="entry name" value="TPR-like_helical_dom_sf"/>
</dbReference>
<comment type="caution">
    <text evidence="1">The sequence shown here is derived from an EMBL/GenBank/DDBJ whole genome shotgun (WGS) entry which is preliminary data.</text>
</comment>
<dbReference type="EMBL" id="VSSQ01000277">
    <property type="protein sequence ID" value="MPL89293.1"/>
    <property type="molecule type" value="Genomic_DNA"/>
</dbReference>
<sequence>MTDDPAASAKNLSVGMELFNAGKYAEVISFASGSSDPALLLLAARSYTHTGQYETARSLLTDLIRIMPSSSYLHSYLGLVLEHVDKSAAADEFAAALILDSENKTALRSYTALLLEKEDFRGAIPPLRALVRLENNPDDIRRLMQTLTQAGEPDEAAALHIQNFGEDSFSHEYIDALYAQKSYQKAMRLSLRAWNTLKDTVYLRQSLDALAALDPAGAGRAYRSALDSLEEAGIDDETVSQIRFSFILLEKLLGNYASARYELGELLKTKNDPVYRLLSAELEARLGSDDAANGIYRDLITGLCRDEDADVSLIDLVITKFTGFLSAFRTKEEVAGIISIILSPYPIPVCLANIGKAYEAAGSLSQARDWFYRAYRADFISGGIAYAGFLRRSGDERECETTIRYMVMNAVKIPDIERIASAVFNGEEEIWRNDRAKDLVIKTLARVTGKLSSNGREMLSAGYLYSAADALERQDHESCKWFCLAGIDVLPCYPAKIRVEDFIEVLSRMKGRALAERPVITGIGETEEEEPQKSSDLSFLDQRETAVFMFLQEHREATEMDLRAVLETRRVAGIVNSLLAKLAENGMSVIEKRGVGERGEVYGYVGP</sequence>
<evidence type="ECO:0008006" key="2">
    <source>
        <dbReference type="Google" id="ProtNLM"/>
    </source>
</evidence>
<dbReference type="Gene3D" id="1.25.40.10">
    <property type="entry name" value="Tetratricopeptide repeat domain"/>
    <property type="match status" value="1"/>
</dbReference>
<protein>
    <recommendedName>
        <fullName evidence="2">Anaphase-promoting complex, cyclosome, subunit 3</fullName>
    </recommendedName>
</protein>
<dbReference type="AlphaFoldDB" id="A0A644VF88"/>
<organism evidence="1">
    <name type="scientific">bioreactor metagenome</name>
    <dbReference type="NCBI Taxonomy" id="1076179"/>
    <lineage>
        <taxon>unclassified sequences</taxon>
        <taxon>metagenomes</taxon>
        <taxon>ecological metagenomes</taxon>
    </lineage>
</organism>
<accession>A0A644VF88</accession>